<evidence type="ECO:0000256" key="2">
    <source>
        <dbReference type="ARBA" id="ARBA00023125"/>
    </source>
</evidence>
<keyword evidence="2" id="KW-0238">DNA-binding</keyword>
<dbReference type="PROSITE" id="PS00041">
    <property type="entry name" value="HTH_ARAC_FAMILY_1"/>
    <property type="match status" value="1"/>
</dbReference>
<reference evidence="7" key="1">
    <citation type="submission" date="2023-07" db="EMBL/GenBank/DDBJ databases">
        <title>Characterization of two Paracoccaceae strains isolated from Phycosphere and proposal of Xinfangfangia lacusdiani sp. nov.</title>
        <authorList>
            <person name="Deng Y."/>
            <person name="Zhang Y.Q."/>
        </authorList>
    </citation>
    <scope>NUCLEOTIDE SEQUENCE [LARGE SCALE GENOMIC DNA]</scope>
    <source>
        <strain evidence="7">CPCC 101403</strain>
    </source>
</reference>
<dbReference type="Proteomes" id="UP001251085">
    <property type="component" value="Unassembled WGS sequence"/>
</dbReference>
<accession>A0ABU3EK51</accession>
<dbReference type="InterPro" id="IPR050204">
    <property type="entry name" value="AraC_XylS_family_regulators"/>
</dbReference>
<gene>
    <name evidence="6" type="ORF">RM190_22455</name>
</gene>
<dbReference type="Gene3D" id="1.10.10.60">
    <property type="entry name" value="Homeodomain-like"/>
    <property type="match status" value="1"/>
</dbReference>
<dbReference type="PROSITE" id="PS01124">
    <property type="entry name" value="HTH_ARAC_FAMILY_2"/>
    <property type="match status" value="1"/>
</dbReference>
<evidence type="ECO:0000259" key="5">
    <source>
        <dbReference type="PROSITE" id="PS01124"/>
    </source>
</evidence>
<sequence>MSPADRFEWWRNEFSGVHKVEVPAERRREFTALGRHWQLNRILLGHYRTASRQVVRTPADIRRDNLDHWVLRIAIDGYLECRGQSGTFRVVSGQVTVGTFAQSYSDYYSTGEWIAVMIPRDLLPRFGMARQGRKSGVLSGGVALLLKDFLISLVQRLRQRPADLLSLSQVAQAMIIACLEGDGAPISDRIVPRSVAMRAQVDHVIRRNIGSARPTPDRVCDASGLSRSVLYRLFEDRGGVAAYIQNMRLELVRAELENPSRAGETISSIAARHGLHNSAAFCRAFRQKFGCTAGEVRATSGDPHPREHRPQRGTFLSLLD</sequence>
<evidence type="ECO:0000256" key="1">
    <source>
        <dbReference type="ARBA" id="ARBA00023015"/>
    </source>
</evidence>
<feature type="domain" description="HTH araC/xylS-type" evidence="5">
    <location>
        <begin position="199"/>
        <end position="299"/>
    </location>
</feature>
<dbReference type="RefSeq" id="WP_311761721.1">
    <property type="nucleotide sequence ID" value="NZ_JAVRQI010000028.1"/>
</dbReference>
<dbReference type="Pfam" id="PF12833">
    <property type="entry name" value="HTH_18"/>
    <property type="match status" value="1"/>
</dbReference>
<comment type="caution">
    <text evidence="6">The sequence shown here is derived from an EMBL/GenBank/DDBJ whole genome shotgun (WGS) entry which is preliminary data.</text>
</comment>
<evidence type="ECO:0000256" key="4">
    <source>
        <dbReference type="SAM" id="MobiDB-lite"/>
    </source>
</evidence>
<dbReference type="PANTHER" id="PTHR46796:SF6">
    <property type="entry name" value="ARAC SUBFAMILY"/>
    <property type="match status" value="1"/>
</dbReference>
<protein>
    <submittedName>
        <fullName evidence="6">Helix-turn-helix domain-containing protein</fullName>
    </submittedName>
</protein>
<evidence type="ECO:0000313" key="7">
    <source>
        <dbReference type="Proteomes" id="UP001251085"/>
    </source>
</evidence>
<dbReference type="SUPFAM" id="SSF46689">
    <property type="entry name" value="Homeodomain-like"/>
    <property type="match status" value="1"/>
</dbReference>
<dbReference type="SMART" id="SM00342">
    <property type="entry name" value="HTH_ARAC"/>
    <property type="match status" value="1"/>
</dbReference>
<name>A0ABU3EK51_9RHOB</name>
<keyword evidence="1" id="KW-0805">Transcription regulation</keyword>
<dbReference type="InterPro" id="IPR009057">
    <property type="entry name" value="Homeodomain-like_sf"/>
</dbReference>
<dbReference type="InterPro" id="IPR018060">
    <property type="entry name" value="HTH_AraC"/>
</dbReference>
<feature type="region of interest" description="Disordered" evidence="4">
    <location>
        <begin position="296"/>
        <end position="320"/>
    </location>
</feature>
<dbReference type="EMBL" id="JAVRQI010000028">
    <property type="protein sequence ID" value="MDT1064636.1"/>
    <property type="molecule type" value="Genomic_DNA"/>
</dbReference>
<dbReference type="PANTHER" id="PTHR46796">
    <property type="entry name" value="HTH-TYPE TRANSCRIPTIONAL ACTIVATOR RHAS-RELATED"/>
    <property type="match status" value="1"/>
</dbReference>
<keyword evidence="3" id="KW-0804">Transcription</keyword>
<keyword evidence="7" id="KW-1185">Reference proteome</keyword>
<organism evidence="6 7">
    <name type="scientific">Paracoccus broussonetiae</name>
    <dbReference type="NCBI Taxonomy" id="3075834"/>
    <lineage>
        <taxon>Bacteria</taxon>
        <taxon>Pseudomonadati</taxon>
        <taxon>Pseudomonadota</taxon>
        <taxon>Alphaproteobacteria</taxon>
        <taxon>Rhodobacterales</taxon>
        <taxon>Paracoccaceae</taxon>
        <taxon>Paracoccus</taxon>
    </lineage>
</organism>
<proteinExistence type="predicted"/>
<dbReference type="InterPro" id="IPR018062">
    <property type="entry name" value="HTH_AraC-typ_CS"/>
</dbReference>
<evidence type="ECO:0000313" key="6">
    <source>
        <dbReference type="EMBL" id="MDT1064636.1"/>
    </source>
</evidence>
<evidence type="ECO:0000256" key="3">
    <source>
        <dbReference type="ARBA" id="ARBA00023163"/>
    </source>
</evidence>